<dbReference type="RefSeq" id="WP_066821943.1">
    <property type="nucleotide sequence ID" value="NZ_LTBA01000002.1"/>
</dbReference>
<dbReference type="OrthoDB" id="2986513at2"/>
<dbReference type="Proteomes" id="UP000075531">
    <property type="component" value="Unassembled WGS sequence"/>
</dbReference>
<organism evidence="2 3">
    <name type="scientific">Clostridium tepidiprofundi DSM 19306</name>
    <dbReference type="NCBI Taxonomy" id="1121338"/>
    <lineage>
        <taxon>Bacteria</taxon>
        <taxon>Bacillati</taxon>
        <taxon>Bacillota</taxon>
        <taxon>Clostridia</taxon>
        <taxon>Eubacteriales</taxon>
        <taxon>Clostridiaceae</taxon>
        <taxon>Clostridium</taxon>
    </lineage>
</organism>
<keyword evidence="3" id="KW-1185">Reference proteome</keyword>
<reference evidence="2 3" key="1">
    <citation type="submission" date="2016-02" db="EMBL/GenBank/DDBJ databases">
        <title>Genome sequence of Clostridium tepidiprofundi DSM 19306.</title>
        <authorList>
            <person name="Poehlein A."/>
            <person name="Daniel R."/>
        </authorList>
    </citation>
    <scope>NUCLEOTIDE SEQUENCE [LARGE SCALE GENOMIC DNA]</scope>
    <source>
        <strain evidence="2 3">DSM 19306</strain>
    </source>
</reference>
<evidence type="ECO:0000256" key="1">
    <source>
        <dbReference type="SAM" id="MobiDB-lite"/>
    </source>
</evidence>
<dbReference type="NCBIfam" id="TIGR02834">
    <property type="entry name" value="spo_ytxC"/>
    <property type="match status" value="1"/>
</dbReference>
<dbReference type="AlphaFoldDB" id="A0A151B6Y1"/>
<comment type="caution">
    <text evidence="2">The sequence shown here is derived from an EMBL/GenBank/DDBJ whole genome shotgun (WGS) entry which is preliminary data.</text>
</comment>
<name>A0A151B6Y1_9CLOT</name>
<dbReference type="PATRIC" id="fig|1121338.3.peg.446"/>
<proteinExistence type="predicted"/>
<protein>
    <submittedName>
        <fullName evidence="2">YtxC-like family protein</fullName>
    </submittedName>
</protein>
<dbReference type="Pfam" id="PF08812">
    <property type="entry name" value="YtxC"/>
    <property type="match status" value="1"/>
</dbReference>
<sequence>MLLLTVVYNREIEDVINAAINEIKELFEFKNIKIGFSESISNNMHFIKIYCNELDKSENIKNTFNLYFANYLYRMAIDKFVNFYIDEYIFDNYFFLRVSEVEKIKFMIKRALLCEGEIVDREMIYYINRKNEILSKIIDCIKENEIININGFLTFRIKEFKYEIYSVVDKVIEEYMMKKEYDEFVKLLRYFVDIQESKIDEVNIIINGDGSYDITDKKGDNIFELMTYGLKESNFTGIANIEDVIISGLITNAPKRVIIHGAERCRNKEMIETIKNVFLDRLAFCDGCELCENNFIDSNIKFNIDDEDDEAKFRECSEFENESNIGPKSDIEASLKANNECDVNLNSEHNTKYRLVPRMNSDDKKSKNKLKKNSFSIDNRFD</sequence>
<dbReference type="EMBL" id="LTBA01000002">
    <property type="protein sequence ID" value="KYH35502.1"/>
    <property type="molecule type" value="Genomic_DNA"/>
</dbReference>
<dbReference type="STRING" id="1121338.CLTEP_04410"/>
<evidence type="ECO:0000313" key="3">
    <source>
        <dbReference type="Proteomes" id="UP000075531"/>
    </source>
</evidence>
<evidence type="ECO:0000313" key="2">
    <source>
        <dbReference type="EMBL" id="KYH35502.1"/>
    </source>
</evidence>
<dbReference type="InterPro" id="IPR014199">
    <property type="entry name" value="Spore_YtxC"/>
</dbReference>
<accession>A0A151B6Y1</accession>
<feature type="region of interest" description="Disordered" evidence="1">
    <location>
        <begin position="352"/>
        <end position="382"/>
    </location>
</feature>
<gene>
    <name evidence="2" type="ORF">CLTEP_04410</name>
</gene>